<evidence type="ECO:0000313" key="1">
    <source>
        <dbReference type="EMBL" id="MFC3173019.1"/>
    </source>
</evidence>
<gene>
    <name evidence="1" type="ORF">ACFOD9_02010</name>
</gene>
<dbReference type="Proteomes" id="UP001595604">
    <property type="component" value="Unassembled WGS sequence"/>
</dbReference>
<sequence length="109" mass="11664">MNRPGPVFSVSGAVFLPANGAQAPDPHLKEMATMLAEISTQLEALGEVLCRDPEFVDRHVQALQAIDLIAQKQRALADVLGAECPTSALAGVGLEEVVGRFKTLTRKRI</sequence>
<reference evidence="2" key="1">
    <citation type="journal article" date="2019" name="Int. J. Syst. Evol. Microbiol.">
        <title>The Global Catalogue of Microorganisms (GCM) 10K type strain sequencing project: providing services to taxonomists for standard genome sequencing and annotation.</title>
        <authorList>
            <consortium name="The Broad Institute Genomics Platform"/>
            <consortium name="The Broad Institute Genome Sequencing Center for Infectious Disease"/>
            <person name="Wu L."/>
            <person name="Ma J."/>
        </authorList>
    </citation>
    <scope>NUCLEOTIDE SEQUENCE [LARGE SCALE GENOMIC DNA]</scope>
    <source>
        <strain evidence="2">KCTC 42984</strain>
    </source>
</reference>
<keyword evidence="2" id="KW-1185">Reference proteome</keyword>
<organism evidence="1 2">
    <name type="scientific">Novosphingobium bradum</name>
    <dbReference type="NCBI Taxonomy" id="1737444"/>
    <lineage>
        <taxon>Bacteria</taxon>
        <taxon>Pseudomonadati</taxon>
        <taxon>Pseudomonadota</taxon>
        <taxon>Alphaproteobacteria</taxon>
        <taxon>Sphingomonadales</taxon>
        <taxon>Sphingomonadaceae</taxon>
        <taxon>Novosphingobium</taxon>
    </lineage>
</organism>
<name>A0ABV7ILC0_9SPHN</name>
<evidence type="ECO:0000313" key="2">
    <source>
        <dbReference type="Proteomes" id="UP001595604"/>
    </source>
</evidence>
<comment type="caution">
    <text evidence="1">The sequence shown here is derived from an EMBL/GenBank/DDBJ whole genome shotgun (WGS) entry which is preliminary data.</text>
</comment>
<accession>A0ABV7ILC0</accession>
<dbReference type="EMBL" id="JBHRTQ010000002">
    <property type="protein sequence ID" value="MFC3173019.1"/>
    <property type="molecule type" value="Genomic_DNA"/>
</dbReference>
<proteinExistence type="predicted"/>
<protein>
    <submittedName>
        <fullName evidence="1">Uncharacterized protein</fullName>
    </submittedName>
</protein>
<dbReference type="RefSeq" id="WP_379508409.1">
    <property type="nucleotide sequence ID" value="NZ_JBHRTQ010000002.1"/>
</dbReference>